<dbReference type="Proteomes" id="UP000626092">
    <property type="component" value="Unassembled WGS sequence"/>
</dbReference>
<dbReference type="Pfam" id="PF26138">
    <property type="entry name" value="DUF8040"/>
    <property type="match status" value="1"/>
</dbReference>
<name>A0A834G459_RHOSS</name>
<organism evidence="11 12">
    <name type="scientific">Rhododendron simsii</name>
    <name type="common">Sims's rhododendron</name>
    <dbReference type="NCBI Taxonomy" id="118357"/>
    <lineage>
        <taxon>Eukaryota</taxon>
        <taxon>Viridiplantae</taxon>
        <taxon>Streptophyta</taxon>
        <taxon>Embryophyta</taxon>
        <taxon>Tracheophyta</taxon>
        <taxon>Spermatophyta</taxon>
        <taxon>Magnoliopsida</taxon>
        <taxon>eudicotyledons</taxon>
        <taxon>Gunneridae</taxon>
        <taxon>Pentapetalae</taxon>
        <taxon>asterids</taxon>
        <taxon>Ericales</taxon>
        <taxon>Ericaceae</taxon>
        <taxon>Ericoideae</taxon>
        <taxon>Rhodoreae</taxon>
        <taxon>Rhododendron</taxon>
    </lineage>
</organism>
<feature type="compositionally biased region" description="Polar residues" evidence="8">
    <location>
        <begin position="69"/>
        <end position="82"/>
    </location>
</feature>
<keyword evidence="7" id="KW-0539">Nucleus</keyword>
<evidence type="ECO:0000313" key="11">
    <source>
        <dbReference type="EMBL" id="KAF7123827.1"/>
    </source>
</evidence>
<evidence type="ECO:0000259" key="10">
    <source>
        <dbReference type="Pfam" id="PF26138"/>
    </source>
</evidence>
<keyword evidence="5" id="KW-0479">Metal-binding</keyword>
<gene>
    <name evidence="11" type="ORF">RHSIM_Rhsim12G0127400</name>
</gene>
<evidence type="ECO:0000313" key="12">
    <source>
        <dbReference type="Proteomes" id="UP000626092"/>
    </source>
</evidence>
<protein>
    <recommendedName>
        <fullName evidence="13">DDE Tnp4 domain-containing protein</fullName>
    </recommendedName>
</protein>
<evidence type="ECO:0000259" key="9">
    <source>
        <dbReference type="Pfam" id="PF13359"/>
    </source>
</evidence>
<dbReference type="PANTHER" id="PTHR22930">
    <property type="match status" value="1"/>
</dbReference>
<dbReference type="InterPro" id="IPR045249">
    <property type="entry name" value="HARBI1-like"/>
</dbReference>
<evidence type="ECO:0000256" key="5">
    <source>
        <dbReference type="ARBA" id="ARBA00022723"/>
    </source>
</evidence>
<evidence type="ECO:0000256" key="1">
    <source>
        <dbReference type="ARBA" id="ARBA00001968"/>
    </source>
</evidence>
<evidence type="ECO:0000256" key="2">
    <source>
        <dbReference type="ARBA" id="ARBA00004123"/>
    </source>
</evidence>
<evidence type="ECO:0008006" key="13">
    <source>
        <dbReference type="Google" id="ProtNLM"/>
    </source>
</evidence>
<dbReference type="GO" id="GO:0016787">
    <property type="term" value="F:hydrolase activity"/>
    <property type="evidence" value="ECO:0007669"/>
    <property type="project" value="UniProtKB-KW"/>
</dbReference>
<evidence type="ECO:0000256" key="8">
    <source>
        <dbReference type="SAM" id="MobiDB-lite"/>
    </source>
</evidence>
<reference evidence="11" key="1">
    <citation type="submission" date="2019-11" db="EMBL/GenBank/DDBJ databases">
        <authorList>
            <person name="Liu Y."/>
            <person name="Hou J."/>
            <person name="Li T.-Q."/>
            <person name="Guan C.-H."/>
            <person name="Wu X."/>
            <person name="Wu H.-Z."/>
            <person name="Ling F."/>
            <person name="Zhang R."/>
            <person name="Shi X.-G."/>
            <person name="Ren J.-P."/>
            <person name="Chen E.-F."/>
            <person name="Sun J.-M."/>
        </authorList>
    </citation>
    <scope>NUCLEOTIDE SEQUENCE</scope>
    <source>
        <strain evidence="11">Adult_tree_wgs_1</strain>
        <tissue evidence="11">Leaves</tissue>
    </source>
</reference>
<dbReference type="Pfam" id="PF13359">
    <property type="entry name" value="DDE_Tnp_4"/>
    <property type="match status" value="1"/>
</dbReference>
<comment type="cofactor">
    <cofactor evidence="1">
        <name>a divalent metal cation</name>
        <dbReference type="ChEBI" id="CHEBI:60240"/>
    </cofactor>
</comment>
<comment type="caution">
    <text evidence="11">The sequence shown here is derived from an EMBL/GenBank/DDBJ whole genome shotgun (WGS) entry which is preliminary data.</text>
</comment>
<dbReference type="GO" id="GO:0004518">
    <property type="term" value="F:nuclease activity"/>
    <property type="evidence" value="ECO:0007669"/>
    <property type="project" value="UniProtKB-KW"/>
</dbReference>
<keyword evidence="4" id="KW-0540">Nuclease</keyword>
<evidence type="ECO:0000256" key="4">
    <source>
        <dbReference type="ARBA" id="ARBA00022722"/>
    </source>
</evidence>
<dbReference type="InterPro" id="IPR027806">
    <property type="entry name" value="HARBI1_dom"/>
</dbReference>
<comment type="subcellular location">
    <subcellularLocation>
        <location evidence="2">Nucleus</location>
    </subcellularLocation>
</comment>
<keyword evidence="12" id="KW-1185">Reference proteome</keyword>
<accession>A0A834G459</accession>
<dbReference type="PANTHER" id="PTHR22930:SF221">
    <property type="entry name" value="NUCLEASE HARBI1"/>
    <property type="match status" value="1"/>
</dbReference>
<feature type="region of interest" description="Disordered" evidence="8">
    <location>
        <begin position="69"/>
        <end position="148"/>
    </location>
</feature>
<dbReference type="InterPro" id="IPR058353">
    <property type="entry name" value="DUF8040"/>
</dbReference>
<dbReference type="GO" id="GO:0046872">
    <property type="term" value="F:metal ion binding"/>
    <property type="evidence" value="ECO:0007669"/>
    <property type="project" value="UniProtKB-KW"/>
</dbReference>
<evidence type="ECO:0000256" key="7">
    <source>
        <dbReference type="ARBA" id="ARBA00023242"/>
    </source>
</evidence>
<sequence>MDPSRGNYFGTNNENAGVGNNLFGPYADVPNDQDRNAYNNYYNTANNAAMLFNGIERLSLQNPTNSINANQGVWDRPSTSQMHSDDAYPMGNTRFVTEEVNEAESNEEEDNEEESDEKEDKEESEEEEEDEEEESEEEESDEEDFANVVHQRDLYVIEQLMEEVSENRRNKKQRIPYLTSANNGFEWVMSALNSENPRKCPEVFGMKTEVFGMLCNDMVHKYGFHIGTKRAVSVIESLAMFLVLLRGQTLKQIQEQFQRGQATCSRQINKVLKCMLKLAADEIKLKRDYNDPHPYLEARPQYKYFKDCIGAMDGTHVFCKPKPKDAKKFWGCKYYLVDAGYPNAKGYMAPYKGHMYHLEDFRRGMRRHLGDNEYFNRWHSSLRSVIERAFGVWKNRWRMMKIPTNYPLALHKQYVMASMAIHNFIRRNCPDDEEFQDALCEDENYNNDDILDIDFPIRRNGGR</sequence>
<comment type="similarity">
    <text evidence="3">Belongs to the HARBI1 family.</text>
</comment>
<evidence type="ECO:0000256" key="6">
    <source>
        <dbReference type="ARBA" id="ARBA00022801"/>
    </source>
</evidence>
<feature type="domain" description="DUF8040" evidence="10">
    <location>
        <begin position="179"/>
        <end position="276"/>
    </location>
</feature>
<proteinExistence type="inferred from homology"/>
<feature type="compositionally biased region" description="Acidic residues" evidence="8">
    <location>
        <begin position="99"/>
        <end position="145"/>
    </location>
</feature>
<dbReference type="EMBL" id="WJXA01000012">
    <property type="protein sequence ID" value="KAF7123827.1"/>
    <property type="molecule type" value="Genomic_DNA"/>
</dbReference>
<dbReference type="AlphaFoldDB" id="A0A834G459"/>
<evidence type="ECO:0000256" key="3">
    <source>
        <dbReference type="ARBA" id="ARBA00006958"/>
    </source>
</evidence>
<feature type="domain" description="DDE Tnp4" evidence="9">
    <location>
        <begin position="331"/>
        <end position="423"/>
    </location>
</feature>
<keyword evidence="6" id="KW-0378">Hydrolase</keyword>
<dbReference type="GO" id="GO:0005634">
    <property type="term" value="C:nucleus"/>
    <property type="evidence" value="ECO:0007669"/>
    <property type="project" value="UniProtKB-SubCell"/>
</dbReference>
<dbReference type="OrthoDB" id="1635626at2759"/>